<proteinExistence type="inferred from homology"/>
<evidence type="ECO:0000256" key="3">
    <source>
        <dbReference type="ARBA" id="ARBA00022801"/>
    </source>
</evidence>
<evidence type="ECO:0000313" key="7">
    <source>
        <dbReference type="EMBL" id="OAK52426.1"/>
    </source>
</evidence>
<dbReference type="SUPFAM" id="SSF53955">
    <property type="entry name" value="Lysozyme-like"/>
    <property type="match status" value="1"/>
</dbReference>
<feature type="domain" description="NlpC/P60" evidence="6">
    <location>
        <begin position="356"/>
        <end position="480"/>
    </location>
</feature>
<dbReference type="PROSITE" id="PS51935">
    <property type="entry name" value="NLPC_P60"/>
    <property type="match status" value="1"/>
</dbReference>
<dbReference type="Pfam" id="PF00877">
    <property type="entry name" value="NLPC_P60"/>
    <property type="match status" value="1"/>
</dbReference>
<protein>
    <submittedName>
        <fullName evidence="7">Lytic transglycosylase</fullName>
    </submittedName>
</protein>
<dbReference type="InterPro" id="IPR000064">
    <property type="entry name" value="NLP_P60_dom"/>
</dbReference>
<dbReference type="GO" id="GO:0006508">
    <property type="term" value="P:proteolysis"/>
    <property type="evidence" value="ECO:0007669"/>
    <property type="project" value="UniProtKB-KW"/>
</dbReference>
<gene>
    <name evidence="7" type="ORF">A3K89_06210</name>
</gene>
<dbReference type="Pfam" id="PF13406">
    <property type="entry name" value="SLT_2"/>
    <property type="match status" value="1"/>
</dbReference>
<dbReference type="InterPro" id="IPR051794">
    <property type="entry name" value="PG_Endopeptidase_C40"/>
</dbReference>
<dbReference type="CDD" id="cd13399">
    <property type="entry name" value="Slt35-like"/>
    <property type="match status" value="1"/>
</dbReference>
<keyword evidence="4" id="KW-0788">Thiol protease</keyword>
<comment type="caution">
    <text evidence="7">The sequence shown here is derived from an EMBL/GenBank/DDBJ whole genome shotgun (WGS) entry which is preliminary data.</text>
</comment>
<evidence type="ECO:0000256" key="1">
    <source>
        <dbReference type="ARBA" id="ARBA00007074"/>
    </source>
</evidence>
<evidence type="ECO:0000256" key="2">
    <source>
        <dbReference type="ARBA" id="ARBA00022670"/>
    </source>
</evidence>
<dbReference type="RefSeq" id="WP_068427766.1">
    <property type="nucleotide sequence ID" value="NZ_LVHI01000023.1"/>
</dbReference>
<dbReference type="AlphaFoldDB" id="A0A177YA71"/>
<dbReference type="Proteomes" id="UP000077519">
    <property type="component" value="Unassembled WGS sequence"/>
</dbReference>
<dbReference type="InterPro" id="IPR038765">
    <property type="entry name" value="Papain-like_cys_pep_sf"/>
</dbReference>
<evidence type="ECO:0000256" key="5">
    <source>
        <dbReference type="SAM" id="MobiDB-lite"/>
    </source>
</evidence>
<dbReference type="InterPro" id="IPR031304">
    <property type="entry name" value="SLT_2"/>
</dbReference>
<keyword evidence="3" id="KW-0378">Hydrolase</keyword>
<evidence type="ECO:0000313" key="8">
    <source>
        <dbReference type="Proteomes" id="UP000077519"/>
    </source>
</evidence>
<accession>A0A177YA71</accession>
<keyword evidence="2" id="KW-0645">Protease</keyword>
<dbReference type="Gene3D" id="3.90.1720.10">
    <property type="entry name" value="endopeptidase domain like (from Nostoc punctiforme)"/>
    <property type="match status" value="1"/>
</dbReference>
<dbReference type="SUPFAM" id="SSF54001">
    <property type="entry name" value="Cysteine proteinases"/>
    <property type="match status" value="1"/>
</dbReference>
<dbReference type="PANTHER" id="PTHR47359:SF3">
    <property type="entry name" value="NLP_P60 DOMAIN-CONTAINING PROTEIN-RELATED"/>
    <property type="match status" value="1"/>
</dbReference>
<evidence type="ECO:0000259" key="6">
    <source>
        <dbReference type="PROSITE" id="PS51935"/>
    </source>
</evidence>
<feature type="compositionally biased region" description="Low complexity" evidence="5">
    <location>
        <begin position="95"/>
        <end position="104"/>
    </location>
</feature>
<dbReference type="EMBL" id="LVHI01000023">
    <property type="protein sequence ID" value="OAK52426.1"/>
    <property type="molecule type" value="Genomic_DNA"/>
</dbReference>
<dbReference type="PANTHER" id="PTHR47359">
    <property type="entry name" value="PEPTIDOGLYCAN DL-ENDOPEPTIDASE CWLO"/>
    <property type="match status" value="1"/>
</dbReference>
<feature type="compositionally biased region" description="Pro residues" evidence="5">
    <location>
        <begin position="105"/>
        <end position="114"/>
    </location>
</feature>
<dbReference type="Gene3D" id="1.10.530.10">
    <property type="match status" value="1"/>
</dbReference>
<keyword evidence="8" id="KW-1185">Reference proteome</keyword>
<sequence length="480" mass="48804">MAGDPIAVIVAVIVSAAGAVAGTDLPQPVQDAAEDVAAAAENSAPGLTQQLDDLLKSMPEPARDAASAALDNGAAALETATDPLLLEKPAEPEALPAPEAGAAPAPEPPVPESPTLPTTELAASVPVAPSAFAPSLFPSGAGTMQFGSLSFSLSDLTNQTAFMPAAEAVRRALFPGMPATFTGVSLSPIGAITAFVPWLTRAGSLCEGVTAPTIAALYAAENGFRYGPTSPVSSSGARGPGQFMPSTWRKYGKDADGDGVADINGIADSVMASGNLLCDIHSQVSKWKSDGRVQGDTLDLTIAGYNAGAGAVLRSGGMPSGTPDYENQTKPYVAKIRAMEPQFAALLTPFSALDLAGIGGRVVQLAMDYLGLPYVWGGGNINGPSGGGFDCSGLTSYAVYKASNGTLKLPRTSETQWNVGTEIPLSMAQPGDLLFGNWQSGGPGHVAIYIGNGQMVHAPTTGDVVRVAPVFAGMKARHVL</sequence>
<reference evidence="7 8" key="1">
    <citation type="submission" date="2016-03" db="EMBL/GenBank/DDBJ databases">
        <title>Genome sequence of Rhodococcus kyotonensis KB10.</title>
        <authorList>
            <person name="Jeong H."/>
            <person name="Hong C.E."/>
            <person name="Jo S.H."/>
            <person name="Park J.M."/>
        </authorList>
    </citation>
    <scope>NUCLEOTIDE SEQUENCE [LARGE SCALE GENOMIC DNA]</scope>
    <source>
        <strain evidence="7 8">KB10</strain>
    </source>
</reference>
<evidence type="ECO:0000256" key="4">
    <source>
        <dbReference type="ARBA" id="ARBA00022807"/>
    </source>
</evidence>
<dbReference type="GO" id="GO:0008234">
    <property type="term" value="F:cysteine-type peptidase activity"/>
    <property type="evidence" value="ECO:0007669"/>
    <property type="project" value="UniProtKB-KW"/>
</dbReference>
<dbReference type="InterPro" id="IPR023346">
    <property type="entry name" value="Lysozyme-like_dom_sf"/>
</dbReference>
<comment type="similarity">
    <text evidence="1">Belongs to the peptidase C40 family.</text>
</comment>
<feature type="region of interest" description="Disordered" evidence="5">
    <location>
        <begin position="95"/>
        <end position="117"/>
    </location>
</feature>
<name>A0A177YA71_9NOCA</name>
<organism evidence="7 8">
    <name type="scientific">Rhodococcoides kyotonense</name>
    <dbReference type="NCBI Taxonomy" id="398843"/>
    <lineage>
        <taxon>Bacteria</taxon>
        <taxon>Bacillati</taxon>
        <taxon>Actinomycetota</taxon>
        <taxon>Actinomycetes</taxon>
        <taxon>Mycobacteriales</taxon>
        <taxon>Nocardiaceae</taxon>
        <taxon>Rhodococcoides</taxon>
    </lineage>
</organism>